<dbReference type="AlphaFoldDB" id="A0A182D3P0"/>
<gene>
    <name evidence="1" type="ORF">BV133_2523</name>
</gene>
<evidence type="ECO:0000313" key="1">
    <source>
        <dbReference type="EMBL" id="BAS00117.1"/>
    </source>
</evidence>
<protein>
    <submittedName>
        <fullName evidence="1">Uncharacterized protein</fullName>
    </submittedName>
</protein>
<name>A0A182D3P0_BLAVI</name>
<proteinExistence type="predicted"/>
<sequence>MVKRWLILTICSEREEFGQSGTGFDSGDGCRLFHRNLAAS</sequence>
<reference evidence="1" key="1">
    <citation type="journal article" date="2015" name="Genome Announc.">
        <title>Complete Genome Sequence of the Bacteriochlorophyll b-Producing Photosynthetic Bacterium Blastochloris viridis.</title>
        <authorList>
            <person name="Tsukatani Y."/>
            <person name="Hirose Y."/>
            <person name="Harada J."/>
            <person name="Misawa N."/>
            <person name="Mori K."/>
            <person name="Inoue K."/>
            <person name="Tamiaki H."/>
        </authorList>
    </citation>
    <scope>NUCLEOTIDE SEQUENCE [LARGE SCALE GENOMIC DNA]</scope>
    <source>
        <strain evidence="1">DSM 133</strain>
    </source>
</reference>
<accession>A0A182D3P0</accession>
<organism evidence="1">
    <name type="scientific">Blastochloris viridis</name>
    <name type="common">Rhodopseudomonas viridis</name>
    <dbReference type="NCBI Taxonomy" id="1079"/>
    <lineage>
        <taxon>Bacteria</taxon>
        <taxon>Pseudomonadati</taxon>
        <taxon>Pseudomonadota</taxon>
        <taxon>Alphaproteobacteria</taxon>
        <taxon>Hyphomicrobiales</taxon>
        <taxon>Blastochloridaceae</taxon>
        <taxon>Blastochloris</taxon>
    </lineage>
</organism>
<dbReference type="EMBL" id="AP014854">
    <property type="protein sequence ID" value="BAS00117.1"/>
    <property type="molecule type" value="Genomic_DNA"/>
</dbReference>